<dbReference type="OrthoDB" id="7816979at2"/>
<accession>A0A2T0WJE7</accession>
<dbReference type="EMBL" id="PVTQ01000011">
    <property type="protein sequence ID" value="PRY86782.1"/>
    <property type="molecule type" value="Genomic_DNA"/>
</dbReference>
<keyword evidence="2" id="KW-1185">Reference proteome</keyword>
<evidence type="ECO:0000313" key="1">
    <source>
        <dbReference type="EMBL" id="PRY86782.1"/>
    </source>
</evidence>
<proteinExistence type="predicted"/>
<dbReference type="RefSeq" id="WP_106266231.1">
    <property type="nucleotide sequence ID" value="NZ_PVTQ01000011.1"/>
</dbReference>
<sequence>MQIALHIGAHSTDHEQLIQTLAKNGPQLGFEGIAVPAPNAYRKPMQDLLMSSMKGESTDSAVRKTMLDAIGFGGSATRALLSHENLLGRQHRIFEKGKMYPVAPRRLADLMSLLPVTELQVYMAIRNPVLFVADSYPQANAPSFAEFMDGVRFADIRWSDMIEQMAAAVPQADFTVWCHEDTPLIWGDILRDMAGVASDFALNGEFNGLKEIMTEEGFRRMTAYIQQHSPQTPQQRQRIISAFLDKFALPDALEQEIELPNLDDPAIERLTAQYEADLDKIAALPGVRLIQPAFQKS</sequence>
<name>A0A2T0WJE7_9RHOB</name>
<dbReference type="Proteomes" id="UP000238392">
    <property type="component" value="Unassembled WGS sequence"/>
</dbReference>
<reference evidence="1 2" key="1">
    <citation type="submission" date="2018-03" db="EMBL/GenBank/DDBJ databases">
        <title>Genomic Encyclopedia of Archaeal and Bacterial Type Strains, Phase II (KMG-II): from individual species to whole genera.</title>
        <authorList>
            <person name="Goeker M."/>
        </authorList>
    </citation>
    <scope>NUCLEOTIDE SEQUENCE [LARGE SCALE GENOMIC DNA]</scope>
    <source>
        <strain evidence="1 2">DSM 100212</strain>
    </source>
</reference>
<comment type="caution">
    <text evidence="1">The sequence shown here is derived from an EMBL/GenBank/DDBJ whole genome shotgun (WGS) entry which is preliminary data.</text>
</comment>
<evidence type="ECO:0000313" key="2">
    <source>
        <dbReference type="Proteomes" id="UP000238392"/>
    </source>
</evidence>
<dbReference type="AlphaFoldDB" id="A0A2T0WJE7"/>
<evidence type="ECO:0008006" key="3">
    <source>
        <dbReference type="Google" id="ProtNLM"/>
    </source>
</evidence>
<gene>
    <name evidence="1" type="ORF">CLV74_11112</name>
</gene>
<organism evidence="1 2">
    <name type="scientific">Donghicola tyrosinivorans</name>
    <dbReference type="NCBI Taxonomy" id="1652492"/>
    <lineage>
        <taxon>Bacteria</taxon>
        <taxon>Pseudomonadati</taxon>
        <taxon>Pseudomonadota</taxon>
        <taxon>Alphaproteobacteria</taxon>
        <taxon>Rhodobacterales</taxon>
        <taxon>Roseobacteraceae</taxon>
        <taxon>Donghicola</taxon>
    </lineage>
</organism>
<protein>
    <recommendedName>
        <fullName evidence="3">Sulfotransferase family protein</fullName>
    </recommendedName>
</protein>